<dbReference type="Gene3D" id="2.40.160.210">
    <property type="entry name" value="Acyl-CoA thioesterase, double hotdog domain"/>
    <property type="match status" value="1"/>
</dbReference>
<proteinExistence type="predicted"/>
<gene>
    <name evidence="3" type="ORF">J2X15_003787</name>
</gene>
<feature type="domain" description="Acyl-CoA thioesterase-like C-terminal" evidence="2">
    <location>
        <begin position="140"/>
        <end position="271"/>
    </location>
</feature>
<dbReference type="EMBL" id="JAVDXO010000011">
    <property type="protein sequence ID" value="MDR7308475.1"/>
    <property type="molecule type" value="Genomic_DNA"/>
</dbReference>
<evidence type="ECO:0000313" key="3">
    <source>
        <dbReference type="EMBL" id="MDR7308475.1"/>
    </source>
</evidence>
<dbReference type="InterPro" id="IPR042171">
    <property type="entry name" value="Acyl-CoA_hotdog"/>
</dbReference>
<dbReference type="RefSeq" id="WP_310345834.1">
    <property type="nucleotide sequence ID" value="NZ_JAVDXO010000011.1"/>
</dbReference>
<keyword evidence="4" id="KW-1185">Reference proteome</keyword>
<dbReference type="InterPro" id="IPR049450">
    <property type="entry name" value="ACOT8-like_C"/>
</dbReference>
<protein>
    <submittedName>
        <fullName evidence="3">Acyl-CoA thioesterase</fullName>
    </submittedName>
</protein>
<accession>A0ABU1ZSF8</accession>
<comment type="caution">
    <text evidence="3">The sequence shown here is derived from an EMBL/GenBank/DDBJ whole genome shotgun (WGS) entry which is preliminary data.</text>
</comment>
<dbReference type="Proteomes" id="UP001268089">
    <property type="component" value="Unassembled WGS sequence"/>
</dbReference>
<sequence length="275" mass="29753">MPKTLEPTAEHAPVAAFAPLDARVFRASQLTRGPWHPQQQHAGPPIALVSHALEAAAQPHGLLHMARLTANLLRPVPIADIEVRVQEDYVGRNAGHFSAVALADGKELIRATALFQREGEVDIPQGLPGHPLPKAPKTPADSPVQRFPFAHGEIGYPDLVESRIAAGRMFEGPSAVWFRLSYPLVQGQKPSPYQRVAVAADSGNGISAILDLSTHVFVNSDLTINLLRRQVGEWICLDARTHLSSHGGGLAESALYDEVGLIGRATQSLFVRKRE</sequence>
<name>A0ABU1ZSF8_9BURK</name>
<evidence type="ECO:0000259" key="1">
    <source>
        <dbReference type="Pfam" id="PF13622"/>
    </source>
</evidence>
<feature type="domain" description="Acyl-CoA thioesterase-like N-terminal HotDog" evidence="1">
    <location>
        <begin position="32"/>
        <end position="116"/>
    </location>
</feature>
<dbReference type="InterPro" id="IPR029069">
    <property type="entry name" value="HotDog_dom_sf"/>
</dbReference>
<organism evidence="3 4">
    <name type="scientific">Rhodoferax saidenbachensis</name>
    <dbReference type="NCBI Taxonomy" id="1484693"/>
    <lineage>
        <taxon>Bacteria</taxon>
        <taxon>Pseudomonadati</taxon>
        <taxon>Pseudomonadota</taxon>
        <taxon>Betaproteobacteria</taxon>
        <taxon>Burkholderiales</taxon>
        <taxon>Comamonadaceae</taxon>
        <taxon>Rhodoferax</taxon>
    </lineage>
</organism>
<dbReference type="Pfam" id="PF13622">
    <property type="entry name" value="4HBT_3"/>
    <property type="match status" value="1"/>
</dbReference>
<dbReference type="Pfam" id="PF20789">
    <property type="entry name" value="4HBT_3C"/>
    <property type="match status" value="1"/>
</dbReference>
<dbReference type="SUPFAM" id="SSF54637">
    <property type="entry name" value="Thioesterase/thiol ester dehydrase-isomerase"/>
    <property type="match status" value="1"/>
</dbReference>
<evidence type="ECO:0000313" key="4">
    <source>
        <dbReference type="Proteomes" id="UP001268089"/>
    </source>
</evidence>
<dbReference type="InterPro" id="IPR049449">
    <property type="entry name" value="TesB_ACOT8-like_N"/>
</dbReference>
<reference evidence="3 4" key="1">
    <citation type="submission" date="2023-07" db="EMBL/GenBank/DDBJ databases">
        <title>Sorghum-associated microbial communities from plants grown in Nebraska, USA.</title>
        <authorList>
            <person name="Schachtman D."/>
        </authorList>
    </citation>
    <scope>NUCLEOTIDE SEQUENCE [LARGE SCALE GENOMIC DNA]</scope>
    <source>
        <strain evidence="3 4">BE308</strain>
    </source>
</reference>
<evidence type="ECO:0000259" key="2">
    <source>
        <dbReference type="Pfam" id="PF20789"/>
    </source>
</evidence>